<dbReference type="Proteomes" id="UP001370590">
    <property type="component" value="Unassembled WGS sequence"/>
</dbReference>
<evidence type="ECO:0000313" key="3">
    <source>
        <dbReference type="EMBL" id="MEJ6400735.1"/>
    </source>
</evidence>
<keyword evidence="4" id="KW-1185">Reference proteome</keyword>
<comment type="caution">
    <text evidence="3">The sequence shown here is derived from an EMBL/GenBank/DDBJ whole genome shotgun (WGS) entry which is preliminary data.</text>
</comment>
<dbReference type="RefSeq" id="WP_339960539.1">
    <property type="nucleotide sequence ID" value="NZ_JAWMWH010000001.1"/>
</dbReference>
<gene>
    <name evidence="3" type="ORF">R4146_06115</name>
</gene>
<dbReference type="InterPro" id="IPR000305">
    <property type="entry name" value="GIY-YIG_endonuc"/>
</dbReference>
<dbReference type="InterPro" id="IPR050190">
    <property type="entry name" value="UPF0213_domain"/>
</dbReference>
<accession>A0ABU8SME1</accession>
<evidence type="ECO:0000259" key="2">
    <source>
        <dbReference type="PROSITE" id="PS50164"/>
    </source>
</evidence>
<dbReference type="PANTHER" id="PTHR34477">
    <property type="entry name" value="UPF0213 PROTEIN YHBQ"/>
    <property type="match status" value="1"/>
</dbReference>
<dbReference type="InterPro" id="IPR035901">
    <property type="entry name" value="GIY-YIG_endonuc_sf"/>
</dbReference>
<comment type="similarity">
    <text evidence="1">Belongs to the UPF0213 family.</text>
</comment>
<evidence type="ECO:0000256" key="1">
    <source>
        <dbReference type="ARBA" id="ARBA00007435"/>
    </source>
</evidence>
<dbReference type="SUPFAM" id="SSF82771">
    <property type="entry name" value="GIY-YIG endonuclease"/>
    <property type="match status" value="1"/>
</dbReference>
<reference evidence="3 4" key="1">
    <citation type="submission" date="2023-10" db="EMBL/GenBank/DDBJ databases">
        <title>Nicoliella lavandulae sp. nov. isolated from Lavandula angustifolia flowers.</title>
        <authorList>
            <person name="Alcantara C."/>
            <person name="Zuniga M."/>
            <person name="Landete J.M."/>
            <person name="Monedero V."/>
        </authorList>
    </citation>
    <scope>NUCLEOTIDE SEQUENCE [LARGE SCALE GENOMIC DNA]</scope>
    <source>
        <strain evidence="3 4">Es01</strain>
    </source>
</reference>
<feature type="domain" description="GIY-YIG" evidence="2">
    <location>
        <begin position="3"/>
        <end position="78"/>
    </location>
</feature>
<dbReference type="PANTHER" id="PTHR34477:SF1">
    <property type="entry name" value="UPF0213 PROTEIN YHBQ"/>
    <property type="match status" value="1"/>
</dbReference>
<dbReference type="EMBL" id="JAWMWH010000001">
    <property type="protein sequence ID" value="MEJ6400735.1"/>
    <property type="molecule type" value="Genomic_DNA"/>
</dbReference>
<organism evidence="3 4">
    <name type="scientific">Nicoliella lavandulae</name>
    <dbReference type="NCBI Taxonomy" id="3082954"/>
    <lineage>
        <taxon>Bacteria</taxon>
        <taxon>Bacillati</taxon>
        <taxon>Bacillota</taxon>
        <taxon>Bacilli</taxon>
        <taxon>Lactobacillales</taxon>
        <taxon>Lactobacillaceae</taxon>
        <taxon>Nicoliella</taxon>
    </lineage>
</organism>
<sequence length="86" mass="10034">MATNYYMYVLECGDGSFYGGFTTDLKRRLEQHQTGRGAKYTRSHLPVKMIYHQSFPSKGDALRAEYAFKHQSRRAKVAFLKKHKLN</sequence>
<dbReference type="CDD" id="cd10456">
    <property type="entry name" value="GIY-YIG_UPF0213"/>
    <property type="match status" value="1"/>
</dbReference>
<dbReference type="Pfam" id="PF01541">
    <property type="entry name" value="GIY-YIG"/>
    <property type="match status" value="1"/>
</dbReference>
<proteinExistence type="inferred from homology"/>
<dbReference type="Gene3D" id="3.40.1440.10">
    <property type="entry name" value="GIY-YIG endonuclease"/>
    <property type="match status" value="1"/>
</dbReference>
<evidence type="ECO:0000313" key="4">
    <source>
        <dbReference type="Proteomes" id="UP001370590"/>
    </source>
</evidence>
<dbReference type="PROSITE" id="PS50164">
    <property type="entry name" value="GIY_YIG"/>
    <property type="match status" value="1"/>
</dbReference>
<name>A0ABU8SME1_9LACO</name>
<protein>
    <submittedName>
        <fullName evidence="3">GIY-YIG nuclease family protein</fullName>
    </submittedName>
</protein>